<evidence type="ECO:0000313" key="7">
    <source>
        <dbReference type="EMBL" id="KAK4148850.1"/>
    </source>
</evidence>
<keyword evidence="4 6" id="KW-0472">Membrane</keyword>
<evidence type="ECO:0000313" key="8">
    <source>
        <dbReference type="Proteomes" id="UP001302745"/>
    </source>
</evidence>
<gene>
    <name evidence="7" type="ORF">C8A00DRAFT_47410</name>
</gene>
<dbReference type="AlphaFoldDB" id="A0AAN6ZR91"/>
<sequence>MEFISPPPSGEPLDYSDNPIYPVGSVVEVVWTPGNAGKPTSLTLWQLNATTGKTMGNLEYITRKAVDIYRFSWIVATSKDLTVSNLFFLSIFEDGAANGDSNTHYFNINTKGGAAQPATSEMSTASDSRTSSSTTSAETTSAETTTATTKTTSAAETTSTDTAAATTTGSSSGSSSSSDIPISNSNPSGLASGATIGLAVAIPCAIILGAIAGYLILRKRRTTQPPPPIPYHDMTGGQLGGHWAPKPAPGELGQVGSSGAGQYRRSELDAVEDSGRRFELPGNQGWAR</sequence>
<evidence type="ECO:0000256" key="2">
    <source>
        <dbReference type="ARBA" id="ARBA00022692"/>
    </source>
</evidence>
<evidence type="ECO:0008006" key="9">
    <source>
        <dbReference type="Google" id="ProtNLM"/>
    </source>
</evidence>
<feature type="region of interest" description="Disordered" evidence="5">
    <location>
        <begin position="225"/>
        <end position="288"/>
    </location>
</feature>
<evidence type="ECO:0000256" key="4">
    <source>
        <dbReference type="ARBA" id="ARBA00023136"/>
    </source>
</evidence>
<evidence type="ECO:0000256" key="6">
    <source>
        <dbReference type="SAM" id="Phobius"/>
    </source>
</evidence>
<feature type="compositionally biased region" description="Basic and acidic residues" evidence="5">
    <location>
        <begin position="264"/>
        <end position="279"/>
    </location>
</feature>
<keyword evidence="3 6" id="KW-1133">Transmembrane helix</keyword>
<dbReference type="Proteomes" id="UP001302745">
    <property type="component" value="Unassembled WGS sequence"/>
</dbReference>
<reference evidence="7" key="2">
    <citation type="submission" date="2023-05" db="EMBL/GenBank/DDBJ databases">
        <authorList>
            <consortium name="Lawrence Berkeley National Laboratory"/>
            <person name="Steindorff A."/>
            <person name="Hensen N."/>
            <person name="Bonometti L."/>
            <person name="Westerberg I."/>
            <person name="Brannstrom I.O."/>
            <person name="Guillou S."/>
            <person name="Cros-Aarteil S."/>
            <person name="Calhoun S."/>
            <person name="Haridas S."/>
            <person name="Kuo A."/>
            <person name="Mondo S."/>
            <person name="Pangilinan J."/>
            <person name="Riley R."/>
            <person name="Labutti K."/>
            <person name="Andreopoulos B."/>
            <person name="Lipzen A."/>
            <person name="Chen C."/>
            <person name="Yanf M."/>
            <person name="Daum C."/>
            <person name="Ng V."/>
            <person name="Clum A."/>
            <person name="Ohm R."/>
            <person name="Martin F."/>
            <person name="Silar P."/>
            <person name="Natvig D."/>
            <person name="Lalanne C."/>
            <person name="Gautier V."/>
            <person name="Ament-Velasquez S.L."/>
            <person name="Kruys A."/>
            <person name="Hutchinson M.I."/>
            <person name="Powell A.J."/>
            <person name="Barry K."/>
            <person name="Miller A.N."/>
            <person name="Grigoriev I.V."/>
            <person name="Debuchy R."/>
            <person name="Gladieux P."/>
            <person name="Thoren M.H."/>
            <person name="Johannesson H."/>
        </authorList>
    </citation>
    <scope>NUCLEOTIDE SEQUENCE</scope>
    <source>
        <strain evidence="7">CBS 538.74</strain>
    </source>
</reference>
<feature type="region of interest" description="Disordered" evidence="5">
    <location>
        <begin position="113"/>
        <end position="183"/>
    </location>
</feature>
<keyword evidence="2 6" id="KW-0812">Transmembrane</keyword>
<feature type="transmembrane region" description="Helical" evidence="6">
    <location>
        <begin position="190"/>
        <end position="217"/>
    </location>
</feature>
<keyword evidence="8" id="KW-1185">Reference proteome</keyword>
<feature type="compositionally biased region" description="Low complexity" evidence="5">
    <location>
        <begin position="123"/>
        <end position="179"/>
    </location>
</feature>
<accession>A0AAN6ZR91</accession>
<dbReference type="EMBL" id="MU857246">
    <property type="protein sequence ID" value="KAK4148850.1"/>
    <property type="molecule type" value="Genomic_DNA"/>
</dbReference>
<evidence type="ECO:0000256" key="1">
    <source>
        <dbReference type="ARBA" id="ARBA00004167"/>
    </source>
</evidence>
<dbReference type="GO" id="GO:0071944">
    <property type="term" value="C:cell periphery"/>
    <property type="evidence" value="ECO:0007669"/>
    <property type="project" value="UniProtKB-ARBA"/>
</dbReference>
<comment type="caution">
    <text evidence="7">The sequence shown here is derived from an EMBL/GenBank/DDBJ whole genome shotgun (WGS) entry which is preliminary data.</text>
</comment>
<protein>
    <recommendedName>
        <fullName evidence="9">Mid2 domain-containing protein</fullName>
    </recommendedName>
</protein>
<dbReference type="GO" id="GO:0016020">
    <property type="term" value="C:membrane"/>
    <property type="evidence" value="ECO:0007669"/>
    <property type="project" value="UniProtKB-SubCell"/>
</dbReference>
<comment type="subcellular location">
    <subcellularLocation>
        <location evidence="1">Membrane</location>
        <topology evidence="1">Single-pass membrane protein</topology>
    </subcellularLocation>
</comment>
<dbReference type="InterPro" id="IPR051694">
    <property type="entry name" value="Immunoregulatory_rcpt-like"/>
</dbReference>
<organism evidence="7 8">
    <name type="scientific">Chaetomidium leptoderma</name>
    <dbReference type="NCBI Taxonomy" id="669021"/>
    <lineage>
        <taxon>Eukaryota</taxon>
        <taxon>Fungi</taxon>
        <taxon>Dikarya</taxon>
        <taxon>Ascomycota</taxon>
        <taxon>Pezizomycotina</taxon>
        <taxon>Sordariomycetes</taxon>
        <taxon>Sordariomycetidae</taxon>
        <taxon>Sordariales</taxon>
        <taxon>Chaetomiaceae</taxon>
        <taxon>Chaetomidium</taxon>
    </lineage>
</organism>
<name>A0AAN6ZR91_9PEZI</name>
<evidence type="ECO:0000256" key="5">
    <source>
        <dbReference type="SAM" id="MobiDB-lite"/>
    </source>
</evidence>
<dbReference type="PANTHER" id="PTHR15549:SF30">
    <property type="entry name" value="MID2 DOMAIN-CONTAINING PROTEIN"/>
    <property type="match status" value="1"/>
</dbReference>
<evidence type="ECO:0000256" key="3">
    <source>
        <dbReference type="ARBA" id="ARBA00022989"/>
    </source>
</evidence>
<dbReference type="PANTHER" id="PTHR15549">
    <property type="entry name" value="PAIRED IMMUNOGLOBULIN-LIKE TYPE 2 RECEPTOR"/>
    <property type="match status" value="1"/>
</dbReference>
<proteinExistence type="predicted"/>
<reference evidence="7" key="1">
    <citation type="journal article" date="2023" name="Mol. Phylogenet. Evol.">
        <title>Genome-scale phylogeny and comparative genomics of the fungal order Sordariales.</title>
        <authorList>
            <person name="Hensen N."/>
            <person name="Bonometti L."/>
            <person name="Westerberg I."/>
            <person name="Brannstrom I.O."/>
            <person name="Guillou S."/>
            <person name="Cros-Aarteil S."/>
            <person name="Calhoun S."/>
            <person name="Haridas S."/>
            <person name="Kuo A."/>
            <person name="Mondo S."/>
            <person name="Pangilinan J."/>
            <person name="Riley R."/>
            <person name="LaButti K."/>
            <person name="Andreopoulos B."/>
            <person name="Lipzen A."/>
            <person name="Chen C."/>
            <person name="Yan M."/>
            <person name="Daum C."/>
            <person name="Ng V."/>
            <person name="Clum A."/>
            <person name="Steindorff A."/>
            <person name="Ohm R.A."/>
            <person name="Martin F."/>
            <person name="Silar P."/>
            <person name="Natvig D.O."/>
            <person name="Lalanne C."/>
            <person name="Gautier V."/>
            <person name="Ament-Velasquez S.L."/>
            <person name="Kruys A."/>
            <person name="Hutchinson M.I."/>
            <person name="Powell A.J."/>
            <person name="Barry K."/>
            <person name="Miller A.N."/>
            <person name="Grigoriev I.V."/>
            <person name="Debuchy R."/>
            <person name="Gladieux P."/>
            <person name="Hiltunen Thoren M."/>
            <person name="Johannesson H."/>
        </authorList>
    </citation>
    <scope>NUCLEOTIDE SEQUENCE</scope>
    <source>
        <strain evidence="7">CBS 538.74</strain>
    </source>
</reference>